<comment type="caution">
    <text evidence="1">The sequence shown here is derived from an EMBL/GenBank/DDBJ whole genome shotgun (WGS) entry which is preliminary data.</text>
</comment>
<keyword evidence="2" id="KW-1185">Reference proteome</keyword>
<name>A0A7V8SZG3_9BACT</name>
<evidence type="ECO:0000313" key="1">
    <source>
        <dbReference type="EMBL" id="MBA0088139.1"/>
    </source>
</evidence>
<dbReference type="EMBL" id="JACDQQ010002359">
    <property type="protein sequence ID" value="MBA0088139.1"/>
    <property type="molecule type" value="Genomic_DNA"/>
</dbReference>
<sequence>MTLVEVTYELQSPLSEEQLYQLGEFANTYGLRRFRLDDSKKQLSFEYDASRLRETQVAHVLSRAKIAVARPNELRGS</sequence>
<organism evidence="1 2">
    <name type="scientific">Candidatus Acidiferrum panamense</name>
    <dbReference type="NCBI Taxonomy" id="2741543"/>
    <lineage>
        <taxon>Bacteria</taxon>
        <taxon>Pseudomonadati</taxon>
        <taxon>Acidobacteriota</taxon>
        <taxon>Terriglobia</taxon>
        <taxon>Candidatus Acidiferrales</taxon>
        <taxon>Candidatus Acidiferrum</taxon>
    </lineage>
</organism>
<protein>
    <recommendedName>
        <fullName evidence="3">HMA domain-containing protein</fullName>
    </recommendedName>
</protein>
<reference evidence="1" key="1">
    <citation type="submission" date="2020-06" db="EMBL/GenBank/DDBJ databases">
        <title>Legume-microbial interactions unlock mineral nutrients during tropical forest succession.</title>
        <authorList>
            <person name="Epihov D.Z."/>
        </authorList>
    </citation>
    <scope>NUCLEOTIDE SEQUENCE [LARGE SCALE GENOMIC DNA]</scope>
    <source>
        <strain evidence="1">Pan2503</strain>
    </source>
</reference>
<gene>
    <name evidence="1" type="ORF">HRJ53_24405</name>
</gene>
<evidence type="ECO:0008006" key="3">
    <source>
        <dbReference type="Google" id="ProtNLM"/>
    </source>
</evidence>
<accession>A0A7V8SZG3</accession>
<evidence type="ECO:0000313" key="2">
    <source>
        <dbReference type="Proteomes" id="UP000567293"/>
    </source>
</evidence>
<dbReference type="AlphaFoldDB" id="A0A7V8SZG3"/>
<dbReference type="Proteomes" id="UP000567293">
    <property type="component" value="Unassembled WGS sequence"/>
</dbReference>
<proteinExistence type="predicted"/>